<evidence type="ECO:0000313" key="3">
    <source>
        <dbReference type="EMBL" id="EGG24844.1"/>
    </source>
</evidence>
<protein>
    <recommendedName>
        <fullName evidence="5">IPT/TIG domain-containing protein</fullName>
    </recommendedName>
</protein>
<feature type="region of interest" description="Disordered" evidence="1">
    <location>
        <begin position="1"/>
        <end position="30"/>
    </location>
</feature>
<dbReference type="RefSeq" id="XP_004362695.1">
    <property type="nucleotide sequence ID" value="XM_004362638.1"/>
</dbReference>
<proteinExistence type="predicted"/>
<evidence type="ECO:0000256" key="2">
    <source>
        <dbReference type="SAM" id="Phobius"/>
    </source>
</evidence>
<dbReference type="KEGG" id="dfa:DFA_03089"/>
<feature type="compositionally biased region" description="Low complexity" evidence="1">
    <location>
        <begin position="1"/>
        <end position="22"/>
    </location>
</feature>
<keyword evidence="4" id="KW-1185">Reference proteome</keyword>
<feature type="transmembrane region" description="Helical" evidence="2">
    <location>
        <begin position="151"/>
        <end position="174"/>
    </location>
</feature>
<reference evidence="4" key="1">
    <citation type="journal article" date="2011" name="Genome Res.">
        <title>Phylogeny-wide analysis of social amoeba genomes highlights ancient origins for complex intercellular communication.</title>
        <authorList>
            <person name="Heidel A.J."/>
            <person name="Lawal H.M."/>
            <person name="Felder M."/>
            <person name="Schilde C."/>
            <person name="Helps N.R."/>
            <person name="Tunggal B."/>
            <person name="Rivero F."/>
            <person name="John U."/>
            <person name="Schleicher M."/>
            <person name="Eichinger L."/>
            <person name="Platzer M."/>
            <person name="Noegel A.A."/>
            <person name="Schaap P."/>
            <person name="Gloeckner G."/>
        </authorList>
    </citation>
    <scope>NUCLEOTIDE SEQUENCE [LARGE SCALE GENOMIC DNA]</scope>
    <source>
        <strain evidence="4">SH3</strain>
    </source>
</reference>
<dbReference type="GeneID" id="14877376"/>
<keyword evidence="2" id="KW-1133">Transmembrane helix</keyword>
<organism evidence="3 4">
    <name type="scientific">Cavenderia fasciculata</name>
    <name type="common">Slime mold</name>
    <name type="synonym">Dictyostelium fasciculatum</name>
    <dbReference type="NCBI Taxonomy" id="261658"/>
    <lineage>
        <taxon>Eukaryota</taxon>
        <taxon>Amoebozoa</taxon>
        <taxon>Evosea</taxon>
        <taxon>Eumycetozoa</taxon>
        <taxon>Dictyostelia</taxon>
        <taxon>Acytosteliales</taxon>
        <taxon>Cavenderiaceae</taxon>
        <taxon>Cavenderia</taxon>
    </lineage>
</organism>
<evidence type="ECO:0000256" key="1">
    <source>
        <dbReference type="SAM" id="MobiDB-lite"/>
    </source>
</evidence>
<evidence type="ECO:0008006" key="5">
    <source>
        <dbReference type="Google" id="ProtNLM"/>
    </source>
</evidence>
<name>F4PGL0_CACFS</name>
<sequence length="199" mass="21639">MNTTTATITNSKTENGTEIESGSGSGSGIEEEPLLFTFTGTFGNHNQTRVLVLINNTIECTIVSLNSTMLECTVPIDSFNTQSNNNNVDGEYLELYVEVDGHSYVSNDIIYILYPFKPSSSSSSDDETSSSSSSSSNTHLPNGHGKSNNTMYYLIAFLGAGFIAGIVVAIKLSIDRNIFTVSKRVTEIKLKQRKMDHLA</sequence>
<gene>
    <name evidence="3" type="ORF">DFA_03089</name>
</gene>
<feature type="region of interest" description="Disordered" evidence="1">
    <location>
        <begin position="121"/>
        <end position="142"/>
    </location>
</feature>
<dbReference type="Proteomes" id="UP000007797">
    <property type="component" value="Unassembled WGS sequence"/>
</dbReference>
<dbReference type="EMBL" id="GL883006">
    <property type="protein sequence ID" value="EGG24844.1"/>
    <property type="molecule type" value="Genomic_DNA"/>
</dbReference>
<accession>F4PGL0</accession>
<evidence type="ECO:0000313" key="4">
    <source>
        <dbReference type="Proteomes" id="UP000007797"/>
    </source>
</evidence>
<keyword evidence="2" id="KW-0472">Membrane</keyword>
<dbReference type="AlphaFoldDB" id="F4PGL0"/>
<feature type="compositionally biased region" description="Low complexity" evidence="1">
    <location>
        <begin position="121"/>
        <end position="136"/>
    </location>
</feature>
<keyword evidence="2" id="KW-0812">Transmembrane</keyword>